<feature type="signal peptide" evidence="1">
    <location>
        <begin position="1"/>
        <end position="19"/>
    </location>
</feature>
<proteinExistence type="predicted"/>
<dbReference type="EMBL" id="BSDD01000002">
    <property type="protein sequence ID" value="GLH69418.1"/>
    <property type="molecule type" value="Genomic_DNA"/>
</dbReference>
<reference evidence="2 3" key="1">
    <citation type="journal article" date="2023" name="Antonie Van Leeuwenhoek">
        <title>Mesoterricola silvestris gen. nov., sp. nov., Mesoterricola sediminis sp. nov., Geothrix oryzae sp. nov., Geothrix edaphica sp. nov., Geothrix rubra sp. nov., and Geothrix limicola sp. nov., six novel members of Acidobacteriota isolated from soils.</title>
        <authorList>
            <person name="Itoh H."/>
            <person name="Sugisawa Y."/>
            <person name="Mise K."/>
            <person name="Xu Z."/>
            <person name="Kuniyasu M."/>
            <person name="Ushijima N."/>
            <person name="Kawano K."/>
            <person name="Kobayashi E."/>
            <person name="Shiratori Y."/>
            <person name="Masuda Y."/>
            <person name="Senoo K."/>
        </authorList>
    </citation>
    <scope>NUCLEOTIDE SEQUENCE [LARGE SCALE GENOMIC DNA]</scope>
    <source>
        <strain evidence="2 3">Red803</strain>
    </source>
</reference>
<keyword evidence="1" id="KW-0732">Signal</keyword>
<evidence type="ECO:0000256" key="1">
    <source>
        <dbReference type="SAM" id="SignalP"/>
    </source>
</evidence>
<dbReference type="Proteomes" id="UP001165089">
    <property type="component" value="Unassembled WGS sequence"/>
</dbReference>
<feature type="chain" id="PRO_5047204533" description="Lipoprotein" evidence="1">
    <location>
        <begin position="20"/>
        <end position="141"/>
    </location>
</feature>
<organism evidence="2 3">
    <name type="scientific">Geothrix rubra</name>
    <dbReference type="NCBI Taxonomy" id="2927977"/>
    <lineage>
        <taxon>Bacteria</taxon>
        <taxon>Pseudomonadati</taxon>
        <taxon>Acidobacteriota</taxon>
        <taxon>Holophagae</taxon>
        <taxon>Holophagales</taxon>
        <taxon>Holophagaceae</taxon>
        <taxon>Geothrix</taxon>
    </lineage>
</organism>
<dbReference type="RefSeq" id="WP_285723438.1">
    <property type="nucleotide sequence ID" value="NZ_BSDD01000002.1"/>
</dbReference>
<protein>
    <recommendedName>
        <fullName evidence="4">Lipoprotein</fullName>
    </recommendedName>
</protein>
<evidence type="ECO:0000313" key="3">
    <source>
        <dbReference type="Proteomes" id="UP001165089"/>
    </source>
</evidence>
<keyword evidence="3" id="KW-1185">Reference proteome</keyword>
<dbReference type="PROSITE" id="PS51257">
    <property type="entry name" value="PROKAR_LIPOPROTEIN"/>
    <property type="match status" value="1"/>
</dbReference>
<sequence length="141" mass="14553">MAQTRLTLFASMLTLAALAGCNQNRTVNAAAAPAAAAPAPQPMAPMMGGAPMGEAPAAGPTATGTVVETMDASTYTYVRVKTATGDIWAAANQFKVAVGDQVVVPLNMPMQNFHSGTLKRTFPMIYFASHIDRVGGAAPKK</sequence>
<gene>
    <name evidence="2" type="ORF">GETHPA_09510</name>
</gene>
<evidence type="ECO:0008006" key="4">
    <source>
        <dbReference type="Google" id="ProtNLM"/>
    </source>
</evidence>
<comment type="caution">
    <text evidence="2">The sequence shown here is derived from an EMBL/GenBank/DDBJ whole genome shotgun (WGS) entry which is preliminary data.</text>
</comment>
<name>A0ABQ5Q4H3_9BACT</name>
<evidence type="ECO:0000313" key="2">
    <source>
        <dbReference type="EMBL" id="GLH69418.1"/>
    </source>
</evidence>
<accession>A0ABQ5Q4H3</accession>